<dbReference type="OrthoDB" id="5985681at2759"/>
<dbReference type="InParanoid" id="A0A0V0QIL3"/>
<organism evidence="3 4">
    <name type="scientific">Pseudocohnilembus persalinus</name>
    <name type="common">Ciliate</name>
    <dbReference type="NCBI Taxonomy" id="266149"/>
    <lineage>
        <taxon>Eukaryota</taxon>
        <taxon>Sar</taxon>
        <taxon>Alveolata</taxon>
        <taxon>Ciliophora</taxon>
        <taxon>Intramacronucleata</taxon>
        <taxon>Oligohymenophorea</taxon>
        <taxon>Scuticociliatia</taxon>
        <taxon>Philasterida</taxon>
        <taxon>Pseudocohnilembidae</taxon>
        <taxon>Pseudocohnilembus</taxon>
    </lineage>
</organism>
<dbReference type="InterPro" id="IPR019734">
    <property type="entry name" value="TPR_rpt"/>
</dbReference>
<reference evidence="3 4" key="1">
    <citation type="journal article" date="2015" name="Sci. Rep.">
        <title>Genome of the facultative scuticociliatosis pathogen Pseudocohnilembus persalinus provides insight into its virulence through horizontal gene transfer.</title>
        <authorList>
            <person name="Xiong J."/>
            <person name="Wang G."/>
            <person name="Cheng J."/>
            <person name="Tian M."/>
            <person name="Pan X."/>
            <person name="Warren A."/>
            <person name="Jiang C."/>
            <person name="Yuan D."/>
            <person name="Miao W."/>
        </authorList>
    </citation>
    <scope>NUCLEOTIDE SEQUENCE [LARGE SCALE GENOMIC DNA]</scope>
    <source>
        <strain evidence="3">36N120E</strain>
    </source>
</reference>
<keyword evidence="2" id="KW-0175">Coiled coil</keyword>
<evidence type="ECO:0000313" key="3">
    <source>
        <dbReference type="EMBL" id="KRX02145.1"/>
    </source>
</evidence>
<feature type="coiled-coil region" evidence="2">
    <location>
        <begin position="50"/>
        <end position="84"/>
    </location>
</feature>
<gene>
    <name evidence="3" type="ORF">PPERSA_06340</name>
</gene>
<accession>A0A0V0QIL3</accession>
<feature type="coiled-coil region" evidence="2">
    <location>
        <begin position="507"/>
        <end position="579"/>
    </location>
</feature>
<protein>
    <submittedName>
        <fullName evidence="3">Uncharacterized protein</fullName>
    </submittedName>
</protein>
<sequence>MRKVTQTLQQLIKIGQKPKLNRLNYINCNGFHKQNYLQIQKNIQFKPKFAMLTQSELKNLEDQIDKKQKQLAEMAQQNENFDDIQIQIDKIIELKQQYYEQDIYVLIQEDWLSKAKIYMDMGDQKNGNYYYEKIIDTIYEDKYFELDEMNDIIKEQLAIKADALIQYAKNNENQFSLEKQAEIYQQSKIILNKIDPFGFVNSICSTNLSFVYQNLGQYYKQMQELKEAGKIYEKLIEKAQEENQKISYKAYLSYVEQQIGNTWLSIGDKQQGFQYLKKAWEFWQQIDPNINNVQNQNLVCDLGKTYIQSGDIQNGMALLYAIKEKQNPVSQQNIDIYFIASSEIAKAALQLKDLQNSEKITDELLGLSEKFQVDKQKLIQPLISKAHILLEQQKNEESLVYVQKCYDILSQISGQNQQINMEIQKIESQININQKLYQQAFEIAKKIKNQAEQLYGHEHDLVSESLYLMGISIIQQSKEKNETSELQQGIKYIKEGLQLLQKNPLKSNQYEQQIGKLIEDLKELKQFQECIVLYQFYGEFKISQVKSFYKDINSQNEEIQKIKQQVEKTVEKLQQLQKNN</sequence>
<dbReference type="InterPro" id="IPR011990">
    <property type="entry name" value="TPR-like_helical_dom_sf"/>
</dbReference>
<dbReference type="PROSITE" id="PS50005">
    <property type="entry name" value="TPR"/>
    <property type="match status" value="1"/>
</dbReference>
<feature type="repeat" description="TPR" evidence="1">
    <location>
        <begin position="209"/>
        <end position="242"/>
    </location>
</feature>
<evidence type="ECO:0000256" key="2">
    <source>
        <dbReference type="SAM" id="Coils"/>
    </source>
</evidence>
<dbReference type="Gene3D" id="1.25.40.10">
    <property type="entry name" value="Tetratricopeptide repeat domain"/>
    <property type="match status" value="1"/>
</dbReference>
<evidence type="ECO:0000313" key="4">
    <source>
        <dbReference type="Proteomes" id="UP000054937"/>
    </source>
</evidence>
<dbReference type="AlphaFoldDB" id="A0A0V0QIL3"/>
<proteinExistence type="predicted"/>
<keyword evidence="1" id="KW-0802">TPR repeat</keyword>
<evidence type="ECO:0000256" key="1">
    <source>
        <dbReference type="PROSITE-ProRule" id="PRU00339"/>
    </source>
</evidence>
<name>A0A0V0QIL3_PSEPJ</name>
<dbReference type="SUPFAM" id="SSF48452">
    <property type="entry name" value="TPR-like"/>
    <property type="match status" value="2"/>
</dbReference>
<dbReference type="EMBL" id="LDAU01000157">
    <property type="protein sequence ID" value="KRX02145.1"/>
    <property type="molecule type" value="Genomic_DNA"/>
</dbReference>
<dbReference type="Proteomes" id="UP000054937">
    <property type="component" value="Unassembled WGS sequence"/>
</dbReference>
<keyword evidence="4" id="KW-1185">Reference proteome</keyword>
<comment type="caution">
    <text evidence="3">The sequence shown here is derived from an EMBL/GenBank/DDBJ whole genome shotgun (WGS) entry which is preliminary data.</text>
</comment>